<dbReference type="GO" id="GO:0006310">
    <property type="term" value="P:DNA recombination"/>
    <property type="evidence" value="ECO:0007669"/>
    <property type="project" value="UniProtKB-UniRule"/>
</dbReference>
<proteinExistence type="inferred from homology"/>
<dbReference type="PANTHER" id="PTHR33991">
    <property type="entry name" value="DNA REPAIR PROTEIN RECO"/>
    <property type="match status" value="1"/>
</dbReference>
<dbReference type="InterPro" id="IPR012340">
    <property type="entry name" value="NA-bd_OB-fold"/>
</dbReference>
<dbReference type="GO" id="GO:0006302">
    <property type="term" value="P:double-strand break repair"/>
    <property type="evidence" value="ECO:0007669"/>
    <property type="project" value="TreeGrafter"/>
</dbReference>
<accession>A0A1G9U7R5</accession>
<dbReference type="InterPro" id="IPR003717">
    <property type="entry name" value="RecO"/>
</dbReference>
<dbReference type="HAMAP" id="MF_00201">
    <property type="entry name" value="RecO"/>
    <property type="match status" value="1"/>
</dbReference>
<organism evidence="9 10">
    <name type="scientific">Lachnospira pectinoschiza</name>
    <dbReference type="NCBI Taxonomy" id="28052"/>
    <lineage>
        <taxon>Bacteria</taxon>
        <taxon>Bacillati</taxon>
        <taxon>Bacillota</taxon>
        <taxon>Clostridia</taxon>
        <taxon>Lachnospirales</taxon>
        <taxon>Lachnospiraceae</taxon>
        <taxon>Lachnospira</taxon>
    </lineage>
</organism>
<dbReference type="Gene3D" id="6.20.220.20">
    <property type="entry name" value="Recombination protein O, zinc-binding domain"/>
    <property type="match status" value="1"/>
</dbReference>
<evidence type="ECO:0000256" key="7">
    <source>
        <dbReference type="HAMAP-Rule" id="MF_00201"/>
    </source>
</evidence>
<name>A0A1G9U7R5_9FIRM</name>
<dbReference type="SUPFAM" id="SSF57863">
    <property type="entry name" value="ArfGap/RecO-like zinc finger"/>
    <property type="match status" value="1"/>
</dbReference>
<evidence type="ECO:0000313" key="9">
    <source>
        <dbReference type="EMBL" id="SDM55605.1"/>
    </source>
</evidence>
<keyword evidence="10" id="KW-1185">Reference proteome</keyword>
<dbReference type="RefSeq" id="WP_074520879.1">
    <property type="nucleotide sequence ID" value="NZ_FNHZ01000001.1"/>
</dbReference>
<dbReference type="OrthoDB" id="9797083at2"/>
<evidence type="ECO:0000256" key="3">
    <source>
        <dbReference type="ARBA" id="ARBA00022763"/>
    </source>
</evidence>
<evidence type="ECO:0000256" key="4">
    <source>
        <dbReference type="ARBA" id="ARBA00023172"/>
    </source>
</evidence>
<dbReference type="InterPro" id="IPR042242">
    <property type="entry name" value="RecO_C"/>
</dbReference>
<dbReference type="AlphaFoldDB" id="A0A1G9U7R5"/>
<evidence type="ECO:0000256" key="6">
    <source>
        <dbReference type="ARBA" id="ARBA00033409"/>
    </source>
</evidence>
<dbReference type="InterPro" id="IPR022572">
    <property type="entry name" value="DNA_rep/recomb_RecO_N"/>
</dbReference>
<gene>
    <name evidence="7" type="primary">recO</name>
    <name evidence="9" type="ORF">SAMN05216544_0638</name>
</gene>
<dbReference type="Gene3D" id="1.20.1440.120">
    <property type="entry name" value="Recombination protein O, C-terminal domain"/>
    <property type="match status" value="1"/>
</dbReference>
<keyword evidence="5 7" id="KW-0234">DNA repair</keyword>
<dbReference type="Gene3D" id="2.40.50.140">
    <property type="entry name" value="Nucleic acid-binding proteins"/>
    <property type="match status" value="1"/>
</dbReference>
<keyword evidence="4 7" id="KW-0233">DNA recombination</keyword>
<evidence type="ECO:0000256" key="5">
    <source>
        <dbReference type="ARBA" id="ARBA00023204"/>
    </source>
</evidence>
<evidence type="ECO:0000259" key="8">
    <source>
        <dbReference type="Pfam" id="PF11967"/>
    </source>
</evidence>
<dbReference type="NCBIfam" id="TIGR00613">
    <property type="entry name" value="reco"/>
    <property type="match status" value="1"/>
</dbReference>
<evidence type="ECO:0000313" key="10">
    <source>
        <dbReference type="Proteomes" id="UP000187651"/>
    </source>
</evidence>
<dbReference type="Pfam" id="PF02565">
    <property type="entry name" value="RecO_C"/>
    <property type="match status" value="1"/>
</dbReference>
<keyword evidence="3 7" id="KW-0227">DNA damage</keyword>
<dbReference type="EMBL" id="FNHZ01000001">
    <property type="protein sequence ID" value="SDM55605.1"/>
    <property type="molecule type" value="Genomic_DNA"/>
</dbReference>
<evidence type="ECO:0000256" key="2">
    <source>
        <dbReference type="ARBA" id="ARBA00021310"/>
    </source>
</evidence>
<dbReference type="InterPro" id="IPR037278">
    <property type="entry name" value="ARFGAP/RecO"/>
</dbReference>
<dbReference type="GO" id="GO:0043590">
    <property type="term" value="C:bacterial nucleoid"/>
    <property type="evidence" value="ECO:0007669"/>
    <property type="project" value="TreeGrafter"/>
</dbReference>
<dbReference type="Pfam" id="PF11967">
    <property type="entry name" value="RecO_N"/>
    <property type="match status" value="1"/>
</dbReference>
<reference evidence="10" key="1">
    <citation type="submission" date="2016-10" db="EMBL/GenBank/DDBJ databases">
        <authorList>
            <person name="Varghese N."/>
            <person name="Submissions S."/>
        </authorList>
    </citation>
    <scope>NUCLEOTIDE SEQUENCE [LARGE SCALE GENOMIC DNA]</scope>
    <source>
        <strain evidence="10">M83</strain>
    </source>
</reference>
<dbReference type="Proteomes" id="UP000187651">
    <property type="component" value="Unassembled WGS sequence"/>
</dbReference>
<comment type="function">
    <text evidence="7">Involved in DNA repair and RecF pathway recombination.</text>
</comment>
<protein>
    <recommendedName>
        <fullName evidence="2 7">DNA repair protein RecO</fullName>
    </recommendedName>
    <alternativeName>
        <fullName evidence="6 7">Recombination protein O</fullName>
    </alternativeName>
</protein>
<dbReference type="PANTHER" id="PTHR33991:SF1">
    <property type="entry name" value="DNA REPAIR PROTEIN RECO"/>
    <property type="match status" value="1"/>
</dbReference>
<dbReference type="SUPFAM" id="SSF50249">
    <property type="entry name" value="Nucleic acid-binding proteins"/>
    <property type="match status" value="1"/>
</dbReference>
<comment type="similarity">
    <text evidence="1 7">Belongs to the RecO family.</text>
</comment>
<sequence length="248" mass="28387">MAEVINVTGIILSSMPVGESDRRIVILTKELGKISAFAKGARRPNSSLIGLTRPFIFADFEVYRGRNSYTIYKAVAKEYFEKLVTDLDAVCYGYYFAEIADYYSRENLEAKELINLLYVSLKALLKEQIPNALIRYIYELRMIAINGECPDFFSCRKCGKEDNLLFYAKDLNGVVCGDCITESFASVRLSKDALYTLQYIVTSPLNKLYTFTLNDETFRIIASVINRLEDICFDKKFKSKDMLLEEIL</sequence>
<feature type="domain" description="DNA replication/recombination mediator RecO N-terminal" evidence="8">
    <location>
        <begin position="4"/>
        <end position="78"/>
    </location>
</feature>
<evidence type="ECO:0000256" key="1">
    <source>
        <dbReference type="ARBA" id="ARBA00007452"/>
    </source>
</evidence>